<dbReference type="SMART" id="SM00411">
    <property type="entry name" value="BHL"/>
    <property type="match status" value="1"/>
</dbReference>
<name>A0A644UAA7_9ZZZZ</name>
<dbReference type="PRINTS" id="PR01727">
    <property type="entry name" value="DNABINDINGHU"/>
</dbReference>
<dbReference type="SUPFAM" id="SSF47729">
    <property type="entry name" value="IHF-like DNA-binding proteins"/>
    <property type="match status" value="1"/>
</dbReference>
<dbReference type="PROSITE" id="PS00045">
    <property type="entry name" value="HISTONE_LIKE"/>
    <property type="match status" value="1"/>
</dbReference>
<reference evidence="2" key="1">
    <citation type="submission" date="2019-08" db="EMBL/GenBank/DDBJ databases">
        <authorList>
            <person name="Kucharzyk K."/>
            <person name="Murdoch R.W."/>
            <person name="Higgins S."/>
            <person name="Loffler F."/>
        </authorList>
    </citation>
    <scope>NUCLEOTIDE SEQUENCE</scope>
</reference>
<organism evidence="2">
    <name type="scientific">bioreactor metagenome</name>
    <dbReference type="NCBI Taxonomy" id="1076179"/>
    <lineage>
        <taxon>unclassified sequences</taxon>
        <taxon>metagenomes</taxon>
        <taxon>ecological metagenomes</taxon>
    </lineage>
</organism>
<keyword evidence="1 2" id="KW-0238">DNA-binding</keyword>
<dbReference type="PANTHER" id="PTHR33175:SF3">
    <property type="entry name" value="DNA-BINDING PROTEIN HU-BETA"/>
    <property type="match status" value="1"/>
</dbReference>
<sequence>MNKVALAEEINKILNTSKAESERVVEALFDSIAHALKKGEEVSVAGFGKFSVKHRKAREARNPKTGETVKVPASNAVKFSVAKALKEAVK</sequence>
<dbReference type="CDD" id="cd13831">
    <property type="entry name" value="HU"/>
    <property type="match status" value="1"/>
</dbReference>
<dbReference type="Gene3D" id="4.10.520.10">
    <property type="entry name" value="IHF-like DNA-binding proteins"/>
    <property type="match status" value="1"/>
</dbReference>
<dbReference type="AlphaFoldDB" id="A0A644UAA7"/>
<dbReference type="InterPro" id="IPR000119">
    <property type="entry name" value="Hist_DNA-bd"/>
</dbReference>
<evidence type="ECO:0000256" key="1">
    <source>
        <dbReference type="ARBA" id="ARBA00023125"/>
    </source>
</evidence>
<dbReference type="EMBL" id="VSSQ01000092">
    <property type="protein sequence ID" value="MPL75906.1"/>
    <property type="molecule type" value="Genomic_DNA"/>
</dbReference>
<protein>
    <submittedName>
        <fullName evidence="2">DNA-binding protein HU</fullName>
    </submittedName>
</protein>
<accession>A0A644UAA7</accession>
<comment type="caution">
    <text evidence="2">The sequence shown here is derived from an EMBL/GenBank/DDBJ whole genome shotgun (WGS) entry which is preliminary data.</text>
</comment>
<dbReference type="PANTHER" id="PTHR33175">
    <property type="entry name" value="DNA-BINDING PROTEIN HU"/>
    <property type="match status" value="1"/>
</dbReference>
<dbReference type="GO" id="GO:0030527">
    <property type="term" value="F:structural constituent of chromatin"/>
    <property type="evidence" value="ECO:0007669"/>
    <property type="project" value="InterPro"/>
</dbReference>
<evidence type="ECO:0000313" key="2">
    <source>
        <dbReference type="EMBL" id="MPL75906.1"/>
    </source>
</evidence>
<dbReference type="InterPro" id="IPR020816">
    <property type="entry name" value="Histone-like_DNA-bd_CS"/>
</dbReference>
<gene>
    <name evidence="2" type="primary">hup_7</name>
    <name evidence="2" type="ORF">SDC9_21744</name>
</gene>
<proteinExistence type="predicted"/>
<dbReference type="Pfam" id="PF00216">
    <property type="entry name" value="Bac_DNA_binding"/>
    <property type="match status" value="1"/>
</dbReference>
<dbReference type="InterPro" id="IPR010992">
    <property type="entry name" value="IHF-like_DNA-bd_dom_sf"/>
</dbReference>
<dbReference type="GO" id="GO:0005829">
    <property type="term" value="C:cytosol"/>
    <property type="evidence" value="ECO:0007669"/>
    <property type="project" value="TreeGrafter"/>
</dbReference>
<dbReference type="GO" id="GO:0003677">
    <property type="term" value="F:DNA binding"/>
    <property type="evidence" value="ECO:0007669"/>
    <property type="project" value="UniProtKB-KW"/>
</dbReference>